<dbReference type="AlphaFoldDB" id="G7E685"/>
<dbReference type="Proteomes" id="UP000009131">
    <property type="component" value="Unassembled WGS sequence"/>
</dbReference>
<evidence type="ECO:0000313" key="3">
    <source>
        <dbReference type="Proteomes" id="UP000009131"/>
    </source>
</evidence>
<evidence type="ECO:0000256" key="1">
    <source>
        <dbReference type="SAM" id="MobiDB-lite"/>
    </source>
</evidence>
<comment type="caution">
    <text evidence="2">The sequence shown here is derived from an EMBL/GenBank/DDBJ whole genome shotgun (WGS) entry which is preliminary data.</text>
</comment>
<gene>
    <name evidence="2" type="primary">Mo05030</name>
    <name evidence="2" type="ORF">E5Q_05030</name>
</gene>
<keyword evidence="3" id="KW-1185">Reference proteome</keyword>
<sequence length="202" mass="22585">MRANGDINRAYCVTLFHTAPFLPDYTELTRQTDENGTSPLSQARPPGSSGEREPWSHGQRIDSISWVGPANCFSRGLNLARDADHLPLHRRCKRSTVPRVVVVLCFGRGARLRCGCTVCWLDQAFVLDGDTHVFLLSWVSREMRVRSRRPDLSMAAEDEADSVQLSAPGYLDIGEWDSLLFGGLAAARQDRQIREPSWSNAN</sequence>
<dbReference type="RefSeq" id="XP_014569143.1">
    <property type="nucleotide sequence ID" value="XM_014713657.1"/>
</dbReference>
<protein>
    <submittedName>
        <fullName evidence="2">Uncharacterized protein</fullName>
    </submittedName>
</protein>
<reference evidence="2 3" key="1">
    <citation type="journal article" date="2011" name="J. Gen. Appl. Microbiol.">
        <title>Draft genome sequencing of the enigmatic basidiomycete Mixia osmundae.</title>
        <authorList>
            <person name="Nishida H."/>
            <person name="Nagatsuka Y."/>
            <person name="Sugiyama J."/>
        </authorList>
    </citation>
    <scope>NUCLEOTIDE SEQUENCE [LARGE SCALE GENOMIC DNA]</scope>
    <source>
        <strain evidence="3">CBS 9802 / IAM 14324 / JCM 22182 / KY 12970</strain>
    </source>
</reference>
<reference evidence="2 3" key="2">
    <citation type="journal article" date="2012" name="Open Biol.">
        <title>Characteristics of nucleosomes and linker DNA regions on the genome of the basidiomycete Mixia osmundae revealed by mono- and dinucleosome mapping.</title>
        <authorList>
            <person name="Nishida H."/>
            <person name="Kondo S."/>
            <person name="Matsumoto T."/>
            <person name="Suzuki Y."/>
            <person name="Yoshikawa H."/>
            <person name="Taylor T.D."/>
            <person name="Sugiyama J."/>
        </authorList>
    </citation>
    <scope>NUCLEOTIDE SEQUENCE [LARGE SCALE GENOMIC DNA]</scope>
    <source>
        <strain evidence="3">CBS 9802 / IAM 14324 / JCM 22182 / KY 12970</strain>
    </source>
</reference>
<dbReference type="InParanoid" id="G7E685"/>
<dbReference type="HOGENOM" id="CLU_1354931_0_0_1"/>
<evidence type="ECO:0000313" key="2">
    <source>
        <dbReference type="EMBL" id="GAA98345.1"/>
    </source>
</evidence>
<dbReference type="EMBL" id="BABT02000150">
    <property type="protein sequence ID" value="GAA98345.1"/>
    <property type="molecule type" value="Genomic_DNA"/>
</dbReference>
<accession>G7E685</accession>
<feature type="region of interest" description="Disordered" evidence="1">
    <location>
        <begin position="30"/>
        <end position="56"/>
    </location>
</feature>
<name>G7E685_MIXOS</name>
<organism evidence="2 3">
    <name type="scientific">Mixia osmundae (strain CBS 9802 / IAM 14324 / JCM 22182 / KY 12970)</name>
    <dbReference type="NCBI Taxonomy" id="764103"/>
    <lineage>
        <taxon>Eukaryota</taxon>
        <taxon>Fungi</taxon>
        <taxon>Dikarya</taxon>
        <taxon>Basidiomycota</taxon>
        <taxon>Pucciniomycotina</taxon>
        <taxon>Mixiomycetes</taxon>
        <taxon>Mixiales</taxon>
        <taxon>Mixiaceae</taxon>
        <taxon>Mixia</taxon>
    </lineage>
</organism>
<proteinExistence type="predicted"/>